<dbReference type="Pfam" id="PF17490">
    <property type="entry name" value="Tnp_22_dsRBD"/>
    <property type="match status" value="1"/>
</dbReference>
<dbReference type="Ensembl" id="ENSSVLT00005024608.1">
    <property type="protein sequence ID" value="ENSSVLP00005022105.1"/>
    <property type="gene ID" value="ENSSVLG00005017630.1"/>
</dbReference>
<dbReference type="InterPro" id="IPR036691">
    <property type="entry name" value="Endo/exonu/phosph_ase_sf"/>
</dbReference>
<evidence type="ECO:0000313" key="4">
    <source>
        <dbReference type="Proteomes" id="UP000694564"/>
    </source>
</evidence>
<sequence>MKIPNIQNKDRILKAVREKNQITFRGKPIRISADFSIQTLKARRAWNNIFQALKENGCQPRILYSAKLTFKFDDEIKSFHDKQKLKEFTKRKPALQNILNKIFHEEEMKNKEANQNQIDHNTIILGDFNTPLSPLDRSSRQKLNKETIDLNNTINNLDLTDIYRIYHPTKSEYTFFSAAHGSFSKIDHILCHKANSNRCQKTEIMQCFL</sequence>
<evidence type="ECO:0008006" key="5">
    <source>
        <dbReference type="Google" id="ProtNLM"/>
    </source>
</evidence>
<dbReference type="InterPro" id="IPR004244">
    <property type="entry name" value="Transposase_22"/>
</dbReference>
<dbReference type="Gene3D" id="3.30.250.20">
    <property type="entry name" value="L1 transposable element, C-terminal domain"/>
    <property type="match status" value="1"/>
</dbReference>
<name>A0A8D2JMZ3_SCIVU</name>
<protein>
    <recommendedName>
        <fullName evidence="5">Endonuclease/exonuclease/phosphatase domain-containing protein</fullName>
    </recommendedName>
</protein>
<feature type="domain" description="L1 transposable element dsRBD-like" evidence="2">
    <location>
        <begin position="38"/>
        <end position="100"/>
    </location>
</feature>
<dbReference type="Gene3D" id="3.30.70.1820">
    <property type="entry name" value="L1 transposable element, RRM domain"/>
    <property type="match status" value="1"/>
</dbReference>
<dbReference type="InterPro" id="IPR042566">
    <property type="entry name" value="L1_C"/>
</dbReference>
<dbReference type="InterPro" id="IPR005135">
    <property type="entry name" value="Endo/exonuclease/phosphatase"/>
</dbReference>
<dbReference type="PANTHER" id="PTHR11505">
    <property type="entry name" value="L1 TRANSPOSABLE ELEMENT-RELATED"/>
    <property type="match status" value="1"/>
</dbReference>
<dbReference type="Proteomes" id="UP000694564">
    <property type="component" value="Chromosome 4"/>
</dbReference>
<accession>A0A8D2JMZ3</accession>
<dbReference type="Pfam" id="PF03372">
    <property type="entry name" value="Exo_endo_phos"/>
    <property type="match status" value="1"/>
</dbReference>
<reference evidence="3" key="2">
    <citation type="submission" date="2025-09" db="UniProtKB">
        <authorList>
            <consortium name="Ensembl"/>
        </authorList>
    </citation>
    <scope>IDENTIFICATION</scope>
</reference>
<feature type="domain" description="Endonuclease/exonuclease/phosphatase" evidence="1">
    <location>
        <begin position="103"/>
        <end position="193"/>
    </location>
</feature>
<reference evidence="3" key="1">
    <citation type="submission" date="2025-08" db="UniProtKB">
        <authorList>
            <consortium name="Ensembl"/>
        </authorList>
    </citation>
    <scope>IDENTIFICATION</scope>
</reference>
<keyword evidence="4" id="KW-1185">Reference proteome</keyword>
<organism evidence="3 4">
    <name type="scientific">Sciurus vulgaris</name>
    <name type="common">Eurasian red squirrel</name>
    <dbReference type="NCBI Taxonomy" id="55149"/>
    <lineage>
        <taxon>Eukaryota</taxon>
        <taxon>Metazoa</taxon>
        <taxon>Chordata</taxon>
        <taxon>Craniata</taxon>
        <taxon>Vertebrata</taxon>
        <taxon>Euteleostomi</taxon>
        <taxon>Mammalia</taxon>
        <taxon>Eutheria</taxon>
        <taxon>Euarchontoglires</taxon>
        <taxon>Glires</taxon>
        <taxon>Rodentia</taxon>
        <taxon>Sciuromorpha</taxon>
        <taxon>Sciuridae</taxon>
        <taxon>Sciurinae</taxon>
        <taxon>Sciurini</taxon>
        <taxon>Sciurus</taxon>
    </lineage>
</organism>
<evidence type="ECO:0000259" key="1">
    <source>
        <dbReference type="Pfam" id="PF03372"/>
    </source>
</evidence>
<dbReference type="GeneTree" id="ENSGT01050000244818"/>
<dbReference type="InterPro" id="IPR035300">
    <property type="entry name" value="L1_dsRBD"/>
</dbReference>
<evidence type="ECO:0000259" key="2">
    <source>
        <dbReference type="Pfam" id="PF17490"/>
    </source>
</evidence>
<dbReference type="GO" id="GO:0003824">
    <property type="term" value="F:catalytic activity"/>
    <property type="evidence" value="ECO:0007669"/>
    <property type="project" value="InterPro"/>
</dbReference>
<dbReference type="SUPFAM" id="SSF56219">
    <property type="entry name" value="DNase I-like"/>
    <property type="match status" value="1"/>
</dbReference>
<proteinExistence type="predicted"/>
<evidence type="ECO:0000313" key="3">
    <source>
        <dbReference type="Ensembl" id="ENSSVLP00005022105.1"/>
    </source>
</evidence>
<dbReference type="AlphaFoldDB" id="A0A8D2JMZ3"/>